<evidence type="ECO:0000256" key="1">
    <source>
        <dbReference type="ARBA" id="ARBA00022729"/>
    </source>
</evidence>
<organism evidence="4 5">
    <name type="scientific">Candidatus Eisenbergiella pullistercoris</name>
    <dbReference type="NCBI Taxonomy" id="2838555"/>
    <lineage>
        <taxon>Bacteria</taxon>
        <taxon>Bacillati</taxon>
        <taxon>Bacillota</taxon>
        <taxon>Clostridia</taxon>
        <taxon>Lachnospirales</taxon>
        <taxon>Lachnospiraceae</taxon>
        <taxon>Eisenbergiella</taxon>
    </lineage>
</organism>
<feature type="domain" description="M23ase beta-sheet core" evidence="3">
    <location>
        <begin position="237"/>
        <end position="332"/>
    </location>
</feature>
<sequence>MRRRRSSFRKEKAIMLASSCLVLTALTVTGLYVRNQRKELPEENVVDFTALEEEESLTMLGSRTGDGAQDGENVPAGGQGEGTAAEAGESADAAELAGADGQADAAGVAEAGESADAAELAGADGQADAAELAGAGESADAAELARADEPAAAASAQEAAAADSGSAGEALAASASDAIAGEAASPGEDTDAMSVTSLLDFTDADTLVWPIVGNVLVNYSMDKTVYFATLDQYKYSPAIVIAAVEGEGITAAADGQVTDIYQDPETGTTVVMNLGDGYELTYGQLKDLAVSEGDMVETGDLIGSVAAPTMYYSVEGANVYFKLTKDGTPVDPMSRLG</sequence>
<feature type="compositionally biased region" description="Low complexity" evidence="2">
    <location>
        <begin position="128"/>
        <end position="142"/>
    </location>
</feature>
<dbReference type="CDD" id="cd12797">
    <property type="entry name" value="M23_peptidase"/>
    <property type="match status" value="1"/>
</dbReference>
<feature type="compositionally biased region" description="Low complexity" evidence="2">
    <location>
        <begin position="150"/>
        <end position="160"/>
    </location>
</feature>
<proteinExistence type="predicted"/>
<gene>
    <name evidence="4" type="ORF">H9831_04530</name>
</gene>
<evidence type="ECO:0000313" key="4">
    <source>
        <dbReference type="EMBL" id="HIY59934.1"/>
    </source>
</evidence>
<comment type="caution">
    <text evidence="4">The sequence shown here is derived from an EMBL/GenBank/DDBJ whole genome shotgun (WGS) entry which is preliminary data.</text>
</comment>
<dbReference type="PANTHER" id="PTHR21666:SF289">
    <property type="entry name" value="L-ALA--D-GLU ENDOPEPTIDASE"/>
    <property type="match status" value="1"/>
</dbReference>
<accession>A0A9D2C6K1</accession>
<dbReference type="AlphaFoldDB" id="A0A9D2C6K1"/>
<dbReference type="GO" id="GO:0004222">
    <property type="term" value="F:metalloendopeptidase activity"/>
    <property type="evidence" value="ECO:0007669"/>
    <property type="project" value="TreeGrafter"/>
</dbReference>
<dbReference type="SUPFAM" id="SSF51261">
    <property type="entry name" value="Duplicated hybrid motif"/>
    <property type="match status" value="1"/>
</dbReference>
<dbReference type="InterPro" id="IPR016047">
    <property type="entry name" value="M23ase_b-sheet_dom"/>
</dbReference>
<dbReference type="Proteomes" id="UP000824007">
    <property type="component" value="Unassembled WGS sequence"/>
</dbReference>
<evidence type="ECO:0000256" key="2">
    <source>
        <dbReference type="SAM" id="MobiDB-lite"/>
    </source>
</evidence>
<dbReference type="Pfam" id="PF01551">
    <property type="entry name" value="Peptidase_M23"/>
    <property type="match status" value="1"/>
</dbReference>
<dbReference type="Gene3D" id="2.70.70.10">
    <property type="entry name" value="Glucose Permease (Domain IIA)"/>
    <property type="match status" value="1"/>
</dbReference>
<name>A0A9D2C6K1_9FIRM</name>
<keyword evidence="1" id="KW-0732">Signal</keyword>
<reference evidence="4" key="1">
    <citation type="journal article" date="2021" name="PeerJ">
        <title>Extensive microbial diversity within the chicken gut microbiome revealed by metagenomics and culture.</title>
        <authorList>
            <person name="Gilroy R."/>
            <person name="Ravi A."/>
            <person name="Getino M."/>
            <person name="Pursley I."/>
            <person name="Horton D.L."/>
            <person name="Alikhan N.F."/>
            <person name="Baker D."/>
            <person name="Gharbi K."/>
            <person name="Hall N."/>
            <person name="Watson M."/>
            <person name="Adriaenssens E.M."/>
            <person name="Foster-Nyarko E."/>
            <person name="Jarju S."/>
            <person name="Secka A."/>
            <person name="Antonio M."/>
            <person name="Oren A."/>
            <person name="Chaudhuri R.R."/>
            <person name="La Ragione R."/>
            <person name="Hildebrand F."/>
            <person name="Pallen M.J."/>
        </authorList>
    </citation>
    <scope>NUCLEOTIDE SEQUENCE</scope>
    <source>
        <strain evidence="4">ChiSxjej3B15-24422</strain>
    </source>
</reference>
<dbReference type="InterPro" id="IPR050570">
    <property type="entry name" value="Cell_wall_metabolism_enzyme"/>
</dbReference>
<dbReference type="EMBL" id="DXDD01000058">
    <property type="protein sequence ID" value="HIY59934.1"/>
    <property type="molecule type" value="Genomic_DNA"/>
</dbReference>
<feature type="compositionally biased region" description="Low complexity" evidence="2">
    <location>
        <begin position="82"/>
        <end position="111"/>
    </location>
</feature>
<evidence type="ECO:0000313" key="5">
    <source>
        <dbReference type="Proteomes" id="UP000824007"/>
    </source>
</evidence>
<feature type="region of interest" description="Disordered" evidence="2">
    <location>
        <begin position="128"/>
        <end position="160"/>
    </location>
</feature>
<dbReference type="InterPro" id="IPR011055">
    <property type="entry name" value="Dup_hybrid_motif"/>
</dbReference>
<feature type="region of interest" description="Disordered" evidence="2">
    <location>
        <begin position="61"/>
        <end position="111"/>
    </location>
</feature>
<dbReference type="PANTHER" id="PTHR21666">
    <property type="entry name" value="PEPTIDASE-RELATED"/>
    <property type="match status" value="1"/>
</dbReference>
<evidence type="ECO:0000259" key="3">
    <source>
        <dbReference type="Pfam" id="PF01551"/>
    </source>
</evidence>
<reference evidence="4" key="2">
    <citation type="submission" date="2021-04" db="EMBL/GenBank/DDBJ databases">
        <authorList>
            <person name="Gilroy R."/>
        </authorList>
    </citation>
    <scope>NUCLEOTIDE SEQUENCE</scope>
    <source>
        <strain evidence="4">ChiSxjej3B15-24422</strain>
    </source>
</reference>
<protein>
    <submittedName>
        <fullName evidence="4">M23 family metallopeptidase</fullName>
    </submittedName>
</protein>